<protein>
    <submittedName>
        <fullName evidence="2">Phage holin, lambda family</fullName>
    </submittedName>
</protein>
<name>A0A2T6GH61_9PSED</name>
<keyword evidence="1" id="KW-0472">Membrane</keyword>
<evidence type="ECO:0000256" key="1">
    <source>
        <dbReference type="SAM" id="Phobius"/>
    </source>
</evidence>
<dbReference type="NCBIfam" id="TIGR01594">
    <property type="entry name" value="holin_lambda"/>
    <property type="match status" value="1"/>
</dbReference>
<gene>
    <name evidence="2" type="ORF">C5U62_22835</name>
</gene>
<dbReference type="RefSeq" id="WP_108545671.1">
    <property type="nucleotide sequence ID" value="NZ_PYJM01000005.1"/>
</dbReference>
<accession>A0A2T6GH61</accession>
<evidence type="ECO:0000313" key="3">
    <source>
        <dbReference type="Proteomes" id="UP000244178"/>
    </source>
</evidence>
<dbReference type="AlphaFoldDB" id="A0A2T6GH61"/>
<dbReference type="Pfam" id="PF05106">
    <property type="entry name" value="Phage_holin_3_1"/>
    <property type="match status" value="1"/>
</dbReference>
<dbReference type="InterPro" id="IPR006481">
    <property type="entry name" value="Phage_lambda_GpS_holin"/>
</dbReference>
<keyword evidence="1" id="KW-0812">Transmembrane</keyword>
<organism evidence="2 3">
    <name type="scientific">Pseudomonas protegens</name>
    <dbReference type="NCBI Taxonomy" id="380021"/>
    <lineage>
        <taxon>Bacteria</taxon>
        <taxon>Pseudomonadati</taxon>
        <taxon>Pseudomonadota</taxon>
        <taxon>Gammaproteobacteria</taxon>
        <taxon>Pseudomonadales</taxon>
        <taxon>Pseudomonadaceae</taxon>
        <taxon>Pseudomonas</taxon>
    </lineage>
</organism>
<comment type="caution">
    <text evidence="2">The sequence shown here is derived from an EMBL/GenBank/DDBJ whole genome shotgun (WGS) entry which is preliminary data.</text>
</comment>
<dbReference type="EMBL" id="PYJM01000005">
    <property type="protein sequence ID" value="PUA43466.1"/>
    <property type="molecule type" value="Genomic_DNA"/>
</dbReference>
<dbReference type="Proteomes" id="UP000244178">
    <property type="component" value="Unassembled WGS sequence"/>
</dbReference>
<feature type="transmembrane region" description="Helical" evidence="1">
    <location>
        <begin position="50"/>
        <end position="67"/>
    </location>
</feature>
<reference evidence="2 3" key="1">
    <citation type="submission" date="2018-03" db="EMBL/GenBank/DDBJ databases">
        <title>Draft genome sequence of the plant growth promoting rhizobacterium Pseudomonas protegens strain BNJ-SS-45 isolated from wheat (Triticum aestivum) rhizosphere.</title>
        <authorList>
            <person name="Bajpai A."/>
            <person name="Shende K."/>
            <person name="Meena N."/>
            <person name="Upadhyayula S.R."/>
            <person name="Suravajhala P."/>
            <person name="Medicherla K.M."/>
            <person name="Johri B.N."/>
        </authorList>
    </citation>
    <scope>NUCLEOTIDE SEQUENCE [LARGE SCALE GENOMIC DNA]</scope>
    <source>
        <strain evidence="2 3">BNJ-SS-45</strain>
    </source>
</reference>
<feature type="transmembrane region" description="Helical" evidence="1">
    <location>
        <begin position="12"/>
        <end position="38"/>
    </location>
</feature>
<proteinExistence type="predicted"/>
<sequence length="107" mass="11494">MPNMPEKDPGLWAAIIAWLVMHQPQLYAAGLSVGIAVLRVMYGGGTRRQMYLEGALCGLVTLSLVPLLEWLGLPQSMATFAGGAVGFLGVEKVRGYYDRAAAKRVEG</sequence>
<evidence type="ECO:0000313" key="2">
    <source>
        <dbReference type="EMBL" id="PUA43466.1"/>
    </source>
</evidence>
<keyword evidence="1" id="KW-1133">Transmembrane helix</keyword>